<comment type="caution">
    <text evidence="2">The sequence shown here is derived from an EMBL/GenBank/DDBJ whole genome shotgun (WGS) entry which is preliminary data.</text>
</comment>
<accession>A0A5B7F7K9</accession>
<gene>
    <name evidence="2" type="ORF">E2C01_034895</name>
</gene>
<dbReference type="EMBL" id="VSRR010005002">
    <property type="protein sequence ID" value="MPC41306.1"/>
    <property type="molecule type" value="Genomic_DNA"/>
</dbReference>
<organism evidence="2 3">
    <name type="scientific">Portunus trituberculatus</name>
    <name type="common">Swimming crab</name>
    <name type="synonym">Neptunus trituberculatus</name>
    <dbReference type="NCBI Taxonomy" id="210409"/>
    <lineage>
        <taxon>Eukaryota</taxon>
        <taxon>Metazoa</taxon>
        <taxon>Ecdysozoa</taxon>
        <taxon>Arthropoda</taxon>
        <taxon>Crustacea</taxon>
        <taxon>Multicrustacea</taxon>
        <taxon>Malacostraca</taxon>
        <taxon>Eumalacostraca</taxon>
        <taxon>Eucarida</taxon>
        <taxon>Decapoda</taxon>
        <taxon>Pleocyemata</taxon>
        <taxon>Brachyura</taxon>
        <taxon>Eubrachyura</taxon>
        <taxon>Portunoidea</taxon>
        <taxon>Portunidae</taxon>
        <taxon>Portuninae</taxon>
        <taxon>Portunus</taxon>
    </lineage>
</organism>
<proteinExistence type="predicted"/>
<dbReference type="Proteomes" id="UP000324222">
    <property type="component" value="Unassembled WGS sequence"/>
</dbReference>
<sequence>MRGCLKNKDCGPWEKNLERPVSSRLSPAATPTLSKHLPGGKTGGRVLTSSDAVRSRSRQLQRTTAPSAQRCHSGAVEGTGKGERWGERRTSTLVASHSLAASCL</sequence>
<reference evidence="2 3" key="1">
    <citation type="submission" date="2019-05" db="EMBL/GenBank/DDBJ databases">
        <title>Another draft genome of Portunus trituberculatus and its Hox gene families provides insights of decapod evolution.</title>
        <authorList>
            <person name="Jeong J.-H."/>
            <person name="Song I."/>
            <person name="Kim S."/>
            <person name="Choi T."/>
            <person name="Kim D."/>
            <person name="Ryu S."/>
            <person name="Kim W."/>
        </authorList>
    </citation>
    <scope>NUCLEOTIDE SEQUENCE [LARGE SCALE GENOMIC DNA]</scope>
    <source>
        <tissue evidence="2">Muscle</tissue>
    </source>
</reference>
<evidence type="ECO:0000313" key="3">
    <source>
        <dbReference type="Proteomes" id="UP000324222"/>
    </source>
</evidence>
<evidence type="ECO:0000313" key="2">
    <source>
        <dbReference type="EMBL" id="MPC41306.1"/>
    </source>
</evidence>
<dbReference type="AlphaFoldDB" id="A0A5B7F7K9"/>
<keyword evidence="3" id="KW-1185">Reference proteome</keyword>
<feature type="compositionally biased region" description="Basic and acidic residues" evidence="1">
    <location>
        <begin position="80"/>
        <end position="90"/>
    </location>
</feature>
<feature type="compositionally biased region" description="Polar residues" evidence="1">
    <location>
        <begin position="47"/>
        <end position="67"/>
    </location>
</feature>
<protein>
    <submittedName>
        <fullName evidence="2">Uncharacterized protein</fullName>
    </submittedName>
</protein>
<evidence type="ECO:0000256" key="1">
    <source>
        <dbReference type="SAM" id="MobiDB-lite"/>
    </source>
</evidence>
<feature type="compositionally biased region" description="Polar residues" evidence="1">
    <location>
        <begin position="23"/>
        <end position="33"/>
    </location>
</feature>
<name>A0A5B7F7K9_PORTR</name>
<feature type="region of interest" description="Disordered" evidence="1">
    <location>
        <begin position="15"/>
        <end position="90"/>
    </location>
</feature>